<dbReference type="InterPro" id="IPR020846">
    <property type="entry name" value="MFS_dom"/>
</dbReference>
<dbReference type="EMBL" id="JABELV010000068">
    <property type="protein sequence ID" value="KAG7535897.1"/>
    <property type="molecule type" value="Genomic_DNA"/>
</dbReference>
<dbReference type="GO" id="GO:0022857">
    <property type="term" value="F:transmembrane transporter activity"/>
    <property type="evidence" value="ECO:0007669"/>
    <property type="project" value="InterPro"/>
</dbReference>
<feature type="transmembrane region" description="Helical" evidence="5">
    <location>
        <begin position="257"/>
        <end position="283"/>
    </location>
</feature>
<dbReference type="PROSITE" id="PS50850">
    <property type="entry name" value="MFS"/>
    <property type="match status" value="1"/>
</dbReference>
<comment type="subcellular location">
    <subcellularLocation>
        <location evidence="1">Membrane</location>
        <topology evidence="1">Multi-pass membrane protein</topology>
    </subcellularLocation>
</comment>
<evidence type="ECO:0000256" key="1">
    <source>
        <dbReference type="ARBA" id="ARBA00004141"/>
    </source>
</evidence>
<keyword evidence="8" id="KW-1185">Reference proteome</keyword>
<evidence type="ECO:0000256" key="5">
    <source>
        <dbReference type="SAM" id="Phobius"/>
    </source>
</evidence>
<feature type="transmembrane region" description="Helical" evidence="5">
    <location>
        <begin position="73"/>
        <end position="91"/>
    </location>
</feature>
<dbReference type="InterPro" id="IPR036259">
    <property type="entry name" value="MFS_trans_sf"/>
</dbReference>
<proteinExistence type="predicted"/>
<feature type="transmembrane region" description="Helical" evidence="5">
    <location>
        <begin position="361"/>
        <end position="384"/>
    </location>
</feature>
<dbReference type="AlphaFoldDB" id="A0A8K0NQ26"/>
<evidence type="ECO:0000256" key="2">
    <source>
        <dbReference type="ARBA" id="ARBA00022692"/>
    </source>
</evidence>
<dbReference type="SUPFAM" id="SSF103473">
    <property type="entry name" value="MFS general substrate transporter"/>
    <property type="match status" value="1"/>
</dbReference>
<evidence type="ECO:0000256" key="3">
    <source>
        <dbReference type="ARBA" id="ARBA00022989"/>
    </source>
</evidence>
<feature type="transmembrane region" description="Helical" evidence="5">
    <location>
        <begin position="190"/>
        <end position="208"/>
    </location>
</feature>
<keyword evidence="2 5" id="KW-0812">Transmembrane</keyword>
<evidence type="ECO:0000313" key="7">
    <source>
        <dbReference type="EMBL" id="KAG7535897.1"/>
    </source>
</evidence>
<evidence type="ECO:0000256" key="4">
    <source>
        <dbReference type="ARBA" id="ARBA00023136"/>
    </source>
</evidence>
<dbReference type="Pfam" id="PF07690">
    <property type="entry name" value="MFS_1"/>
    <property type="match status" value="1"/>
</dbReference>
<name>A0A8K0NQ26_9TREE</name>
<evidence type="ECO:0000259" key="6">
    <source>
        <dbReference type="PROSITE" id="PS50850"/>
    </source>
</evidence>
<sequence>MGSDLPLEAETEVKDGLQTPTYPSYATQHGSGLSTASFGHRLVIACLSDPVASSIGPTQEAGTAYFNISGTQYLLSNTGLMLGIAFAPMALNPLSELLGRVKTFGISMSIYTLLFIPQTLTKSYAGFVISRLLIGVFGSVASSMIAGTLVDMYGSKTRGRAMNAFTLSIFIGQGVGPAIAAHIAEKTDYRWVWGYQGIASAVGLAWYLSVAKETRPSLPPVEFDDGSHAVSKRWRHLLDAISVSISRPFVYLTTEPIVIALSLWVGFAWGVIFLFASSVFVVFGSYGFSVSECSLFLIPVAIGGCLASVASLHQDHIYSRASRRASPAKAAPEARLHHPCVGGVMLAAGLWFYAWTARPSIHWIVPGIALVIVNAGTFSIYLGVYSYLSDAYEHFSSSANASQSFVRNVLGAVFPLFARRLYQALGPPQAGSIVAAFATILAAVPFLLVRYGAVLRARSRATSEIQALLKS</sequence>
<keyword evidence="4 5" id="KW-0472">Membrane</keyword>
<dbReference type="GO" id="GO:0005886">
    <property type="term" value="C:plasma membrane"/>
    <property type="evidence" value="ECO:0007669"/>
    <property type="project" value="TreeGrafter"/>
</dbReference>
<feature type="transmembrane region" description="Helical" evidence="5">
    <location>
        <begin position="103"/>
        <end position="120"/>
    </location>
</feature>
<dbReference type="Proteomes" id="UP000812966">
    <property type="component" value="Unassembled WGS sequence"/>
</dbReference>
<dbReference type="PANTHER" id="PTHR23502:SF134">
    <property type="entry name" value="MAJOR FACILITATOR SUPERFAMILY (MFS) PROFILE DOMAIN-CONTAINING PROTEIN-RELATED"/>
    <property type="match status" value="1"/>
</dbReference>
<organism evidence="7 8">
    <name type="scientific">Filobasidium floriforme</name>
    <dbReference type="NCBI Taxonomy" id="5210"/>
    <lineage>
        <taxon>Eukaryota</taxon>
        <taxon>Fungi</taxon>
        <taxon>Dikarya</taxon>
        <taxon>Basidiomycota</taxon>
        <taxon>Agaricomycotina</taxon>
        <taxon>Tremellomycetes</taxon>
        <taxon>Filobasidiales</taxon>
        <taxon>Filobasidiaceae</taxon>
        <taxon>Filobasidium</taxon>
    </lineage>
</organism>
<gene>
    <name evidence="7" type="ORF">FFLO_03643</name>
</gene>
<dbReference type="InterPro" id="IPR011701">
    <property type="entry name" value="MFS"/>
</dbReference>
<dbReference type="PANTHER" id="PTHR23502">
    <property type="entry name" value="MAJOR FACILITATOR SUPERFAMILY"/>
    <property type="match status" value="1"/>
</dbReference>
<feature type="transmembrane region" description="Helical" evidence="5">
    <location>
        <begin position="434"/>
        <end position="453"/>
    </location>
</feature>
<feature type="domain" description="Major facilitator superfamily (MFS) profile" evidence="6">
    <location>
        <begin position="1"/>
        <end position="453"/>
    </location>
</feature>
<reference evidence="7" key="1">
    <citation type="submission" date="2020-04" db="EMBL/GenBank/DDBJ databases">
        <title>Analysis of mating type loci in Filobasidium floriforme.</title>
        <authorList>
            <person name="Nowrousian M."/>
        </authorList>
    </citation>
    <scope>NUCLEOTIDE SEQUENCE</scope>
    <source>
        <strain evidence="7">CBS 6242</strain>
    </source>
</reference>
<comment type="caution">
    <text evidence="7">The sequence shown here is derived from an EMBL/GenBank/DDBJ whole genome shotgun (WGS) entry which is preliminary data.</text>
</comment>
<keyword evidence="3 5" id="KW-1133">Transmembrane helix</keyword>
<dbReference type="Gene3D" id="1.20.1250.20">
    <property type="entry name" value="MFS general substrate transporter like domains"/>
    <property type="match status" value="1"/>
</dbReference>
<feature type="transmembrane region" description="Helical" evidence="5">
    <location>
        <begin position="295"/>
        <end position="313"/>
    </location>
</feature>
<feature type="transmembrane region" description="Helical" evidence="5">
    <location>
        <begin position="334"/>
        <end position="355"/>
    </location>
</feature>
<feature type="transmembrane region" description="Helical" evidence="5">
    <location>
        <begin position="165"/>
        <end position="184"/>
    </location>
</feature>
<protein>
    <recommendedName>
        <fullName evidence="6">Major facilitator superfamily (MFS) profile domain-containing protein</fullName>
    </recommendedName>
</protein>
<evidence type="ECO:0000313" key="8">
    <source>
        <dbReference type="Proteomes" id="UP000812966"/>
    </source>
</evidence>
<feature type="transmembrane region" description="Helical" evidence="5">
    <location>
        <begin position="132"/>
        <end position="153"/>
    </location>
</feature>
<accession>A0A8K0NQ26</accession>